<dbReference type="Proteomes" id="UP001169764">
    <property type="component" value="Unassembled WGS sequence"/>
</dbReference>
<proteinExistence type="predicted"/>
<keyword evidence="2" id="KW-1185">Reference proteome</keyword>
<evidence type="ECO:0000313" key="1">
    <source>
        <dbReference type="EMBL" id="MDO6414035.1"/>
    </source>
</evidence>
<comment type="caution">
    <text evidence="1">The sequence shown here is derived from an EMBL/GenBank/DDBJ whole genome shotgun (WGS) entry which is preliminary data.</text>
</comment>
<evidence type="ECO:0008006" key="3">
    <source>
        <dbReference type="Google" id="ProtNLM"/>
    </source>
</evidence>
<reference evidence="1" key="1">
    <citation type="submission" date="2023-07" db="EMBL/GenBank/DDBJ databases">
        <authorList>
            <person name="Kim M."/>
        </authorList>
    </citation>
    <scope>NUCLEOTIDE SEQUENCE</scope>
    <source>
        <strain evidence="1">BIUV-7</strain>
    </source>
</reference>
<evidence type="ECO:0000313" key="2">
    <source>
        <dbReference type="Proteomes" id="UP001169764"/>
    </source>
</evidence>
<sequence>MFEQHSSHAGRISARTWFTEFYNIRLCRRLGGRIASADLLAAYMEWAGANDRGSIGYRELSRFMGGFGHRLMKSSRMEYMDVAFGKAARSAPSRAALKRQLDQIIVGVQQLQLALGDVESEPPNS</sequence>
<organism evidence="1 2">
    <name type="scientific">Sphingomonas natans</name>
    <dbReference type="NCBI Taxonomy" id="3063330"/>
    <lineage>
        <taxon>Bacteria</taxon>
        <taxon>Pseudomonadati</taxon>
        <taxon>Pseudomonadota</taxon>
        <taxon>Alphaproteobacteria</taxon>
        <taxon>Sphingomonadales</taxon>
        <taxon>Sphingomonadaceae</taxon>
        <taxon>Sphingomonas</taxon>
    </lineage>
</organism>
<name>A0ABT8Y6U4_9SPHN</name>
<gene>
    <name evidence="1" type="ORF">Q4F19_06550</name>
</gene>
<accession>A0ABT8Y6U4</accession>
<dbReference type="EMBL" id="JAUOTP010000002">
    <property type="protein sequence ID" value="MDO6414035.1"/>
    <property type="molecule type" value="Genomic_DNA"/>
</dbReference>
<dbReference type="RefSeq" id="WP_303540873.1">
    <property type="nucleotide sequence ID" value="NZ_JAUOTP010000002.1"/>
</dbReference>
<protein>
    <recommendedName>
        <fullName evidence="3">EF-hand domain-containing protein</fullName>
    </recommendedName>
</protein>